<dbReference type="VEuPathDB" id="FungiDB:PSHT_15690"/>
<dbReference type="AlphaFoldDB" id="A0A2S4UP32"/>
<name>A0A2S4UP32_9BASI</name>
<gene>
    <name evidence="1" type="ORF">PSTT_14075</name>
</gene>
<accession>A0A2S4UP32</accession>
<evidence type="ECO:0000313" key="1">
    <source>
        <dbReference type="EMBL" id="POV98996.1"/>
    </source>
</evidence>
<dbReference type="EMBL" id="PKSL01000211">
    <property type="protein sequence ID" value="POV98996.1"/>
    <property type="molecule type" value="Genomic_DNA"/>
</dbReference>
<reference evidence="1" key="1">
    <citation type="submission" date="2017-12" db="EMBL/GenBank/DDBJ databases">
        <title>Gene loss provides genomic basis for host adaptation in cereal stripe rust fungi.</title>
        <authorList>
            <person name="Xia C."/>
        </authorList>
    </citation>
    <scope>NUCLEOTIDE SEQUENCE [LARGE SCALE GENOMIC DNA]</scope>
    <source>
        <strain evidence="1">93-210</strain>
    </source>
</reference>
<dbReference type="Proteomes" id="UP000239156">
    <property type="component" value="Unassembled WGS sequence"/>
</dbReference>
<protein>
    <submittedName>
        <fullName evidence="1">Uncharacterized protein</fullName>
    </submittedName>
</protein>
<comment type="caution">
    <text evidence="1">The sequence shown here is derived from an EMBL/GenBank/DDBJ whole genome shotgun (WGS) entry which is preliminary data.</text>
</comment>
<proteinExistence type="predicted"/>
<evidence type="ECO:0000313" key="2">
    <source>
        <dbReference type="Proteomes" id="UP000239156"/>
    </source>
</evidence>
<keyword evidence="2" id="KW-1185">Reference proteome</keyword>
<dbReference type="VEuPathDB" id="FungiDB:PSTT_14075"/>
<organism evidence="1 2">
    <name type="scientific">Puccinia striiformis</name>
    <dbReference type="NCBI Taxonomy" id="27350"/>
    <lineage>
        <taxon>Eukaryota</taxon>
        <taxon>Fungi</taxon>
        <taxon>Dikarya</taxon>
        <taxon>Basidiomycota</taxon>
        <taxon>Pucciniomycotina</taxon>
        <taxon>Pucciniomycetes</taxon>
        <taxon>Pucciniales</taxon>
        <taxon>Pucciniaceae</taxon>
        <taxon>Puccinia</taxon>
    </lineage>
</organism>
<sequence length="83" mass="9157">MAGRAPRGQHRHFPAIVDKGVFASRFALIIAGHRLPPPHQNHNPSYTGLTHHDAPISGLRLAYHQDEQLSAYIDSVQTGKQLS</sequence>